<protein>
    <submittedName>
        <fullName evidence="3">Tripartite-type tricarboxylate transporter receptor subunit TctC</fullName>
    </submittedName>
</protein>
<dbReference type="AlphaFoldDB" id="A0A4R1EY41"/>
<dbReference type="Gene3D" id="3.40.190.10">
    <property type="entry name" value="Periplasmic binding protein-like II"/>
    <property type="match status" value="1"/>
</dbReference>
<comment type="caution">
    <text evidence="3">The sequence shown here is derived from an EMBL/GenBank/DDBJ whole genome shotgun (WGS) entry which is preliminary data.</text>
</comment>
<evidence type="ECO:0000313" key="4">
    <source>
        <dbReference type="Proteomes" id="UP000294887"/>
    </source>
</evidence>
<name>A0A4R1EY41_9GAMM</name>
<dbReference type="PANTHER" id="PTHR42928">
    <property type="entry name" value="TRICARBOXYLATE-BINDING PROTEIN"/>
    <property type="match status" value="1"/>
</dbReference>
<keyword evidence="3" id="KW-0675">Receptor</keyword>
<gene>
    <name evidence="3" type="ORF">EV695_2770</name>
</gene>
<reference evidence="3 4" key="1">
    <citation type="submission" date="2019-03" db="EMBL/GenBank/DDBJ databases">
        <title>Genomic Encyclopedia of Type Strains, Phase IV (KMG-IV): sequencing the most valuable type-strain genomes for metagenomic binning, comparative biology and taxonomic classification.</title>
        <authorList>
            <person name="Goeker M."/>
        </authorList>
    </citation>
    <scope>NUCLEOTIDE SEQUENCE [LARGE SCALE GENOMIC DNA]</scope>
    <source>
        <strain evidence="3 4">DSM 24830</strain>
    </source>
</reference>
<dbReference type="InterPro" id="IPR042100">
    <property type="entry name" value="Bug_dom1"/>
</dbReference>
<dbReference type="InterPro" id="IPR005064">
    <property type="entry name" value="BUG"/>
</dbReference>
<dbReference type="PIRSF" id="PIRSF017082">
    <property type="entry name" value="YflP"/>
    <property type="match status" value="1"/>
</dbReference>
<proteinExistence type="inferred from homology"/>
<keyword evidence="4" id="KW-1185">Reference proteome</keyword>
<accession>A0A4R1EY41</accession>
<dbReference type="Gene3D" id="3.40.190.150">
    <property type="entry name" value="Bordetella uptake gene, domain 1"/>
    <property type="match status" value="1"/>
</dbReference>
<dbReference type="CDD" id="cd07012">
    <property type="entry name" value="PBP2_Bug_TTT"/>
    <property type="match status" value="1"/>
</dbReference>
<comment type="similarity">
    <text evidence="1">Belongs to the UPF0065 (bug) family.</text>
</comment>
<keyword evidence="2" id="KW-0732">Signal</keyword>
<feature type="chain" id="PRO_5020822985" evidence="2">
    <location>
        <begin position="29"/>
        <end position="324"/>
    </location>
</feature>
<dbReference type="PANTHER" id="PTHR42928:SF5">
    <property type="entry name" value="BLR1237 PROTEIN"/>
    <property type="match status" value="1"/>
</dbReference>
<dbReference type="SUPFAM" id="SSF53850">
    <property type="entry name" value="Periplasmic binding protein-like II"/>
    <property type="match status" value="1"/>
</dbReference>
<dbReference type="Proteomes" id="UP000294887">
    <property type="component" value="Unassembled WGS sequence"/>
</dbReference>
<organism evidence="3 4">
    <name type="scientific">Cocleimonas flava</name>
    <dbReference type="NCBI Taxonomy" id="634765"/>
    <lineage>
        <taxon>Bacteria</taxon>
        <taxon>Pseudomonadati</taxon>
        <taxon>Pseudomonadota</taxon>
        <taxon>Gammaproteobacteria</taxon>
        <taxon>Thiotrichales</taxon>
        <taxon>Thiotrichaceae</taxon>
        <taxon>Cocleimonas</taxon>
    </lineage>
</organism>
<dbReference type="RefSeq" id="WP_131906544.1">
    <property type="nucleotide sequence ID" value="NZ_BAAAFU010000006.1"/>
</dbReference>
<dbReference type="Pfam" id="PF03401">
    <property type="entry name" value="TctC"/>
    <property type="match status" value="1"/>
</dbReference>
<dbReference type="OrthoDB" id="5171643at2"/>
<feature type="signal peptide" evidence="2">
    <location>
        <begin position="1"/>
        <end position="28"/>
    </location>
</feature>
<sequence length="324" mass="35297">MNLRKRNMTKIMSSVALSCVVFTSSVFAEEYPAKPISAIISYGAGGNTDVGARILFPNVEKELGAALTILNKPGGGGWVGWTNLLNSKNDGYTIGYINTPNLITGYLNPLMKRDKSLEDFDLIANHVTDYGVISINKDEKRFTNIKELVEYAKANTLTVSTTGANGDDHIAMLKMNQKFGTKFVPVHTKGSAKQRAAIQGGHVDVGFSNVGDTNNAHKNGELKVVAVMAEERSNFLKDVPTLAESGFPGVVSWSARGIAAPKGLSAEQLEKLRESFIKGMNAPEHLKKMEEMGLQVDIKTGDDYKKMLMDEEQGVIELKPILGW</sequence>
<evidence type="ECO:0000256" key="1">
    <source>
        <dbReference type="ARBA" id="ARBA00006987"/>
    </source>
</evidence>
<dbReference type="EMBL" id="SMFQ01000004">
    <property type="protein sequence ID" value="TCJ84809.1"/>
    <property type="molecule type" value="Genomic_DNA"/>
</dbReference>
<evidence type="ECO:0000313" key="3">
    <source>
        <dbReference type="EMBL" id="TCJ84809.1"/>
    </source>
</evidence>
<evidence type="ECO:0000256" key="2">
    <source>
        <dbReference type="SAM" id="SignalP"/>
    </source>
</evidence>